<evidence type="ECO:0000256" key="2">
    <source>
        <dbReference type="SAM" id="Phobius"/>
    </source>
</evidence>
<dbReference type="Pfam" id="PF01841">
    <property type="entry name" value="Transglut_core"/>
    <property type="match status" value="1"/>
</dbReference>
<dbReference type="SMART" id="SM00460">
    <property type="entry name" value="TGc"/>
    <property type="match status" value="1"/>
</dbReference>
<name>A0ABM8GS16_9MICO</name>
<dbReference type="PANTHER" id="PTHR42736">
    <property type="entry name" value="PROTEIN-GLUTAMINE GAMMA-GLUTAMYLTRANSFERASE"/>
    <property type="match status" value="1"/>
</dbReference>
<feature type="transmembrane region" description="Helical" evidence="2">
    <location>
        <begin position="196"/>
        <end position="213"/>
    </location>
</feature>
<evidence type="ECO:0000256" key="1">
    <source>
        <dbReference type="SAM" id="MobiDB-lite"/>
    </source>
</evidence>
<keyword evidence="2" id="KW-0472">Membrane</keyword>
<feature type="region of interest" description="Disordered" evidence="1">
    <location>
        <begin position="555"/>
        <end position="611"/>
    </location>
</feature>
<feature type="domain" description="Transglutaminase-like" evidence="3">
    <location>
        <begin position="480"/>
        <end position="551"/>
    </location>
</feature>
<dbReference type="SUPFAM" id="SSF54001">
    <property type="entry name" value="Cysteine proteinases"/>
    <property type="match status" value="1"/>
</dbReference>
<reference evidence="5" key="1">
    <citation type="journal article" date="2019" name="Int. J. Syst. Evol. Microbiol.">
        <title>The Global Catalogue of Microorganisms (GCM) 10K type strain sequencing project: providing services to taxonomists for standard genome sequencing and annotation.</title>
        <authorList>
            <consortium name="The Broad Institute Genomics Platform"/>
            <consortium name="The Broad Institute Genome Sequencing Center for Infectious Disease"/>
            <person name="Wu L."/>
            <person name="Ma J."/>
        </authorList>
    </citation>
    <scope>NUCLEOTIDE SEQUENCE [LARGE SCALE GENOMIC DNA]</scope>
    <source>
        <strain evidence="5">NBRC 108728</strain>
    </source>
</reference>
<feature type="transmembrane region" description="Helical" evidence="2">
    <location>
        <begin position="147"/>
        <end position="166"/>
    </location>
</feature>
<dbReference type="InterPro" id="IPR038765">
    <property type="entry name" value="Papain-like_cys_pep_sf"/>
</dbReference>
<dbReference type="Proteomes" id="UP001321486">
    <property type="component" value="Chromosome"/>
</dbReference>
<proteinExistence type="predicted"/>
<feature type="compositionally biased region" description="Low complexity" evidence="1">
    <location>
        <begin position="563"/>
        <end position="611"/>
    </location>
</feature>
<dbReference type="Pfam" id="PF11992">
    <property type="entry name" value="TgpA_N"/>
    <property type="match status" value="1"/>
</dbReference>
<accession>A0ABM8GS16</accession>
<protein>
    <submittedName>
        <fullName evidence="4">Transglutaminase</fullName>
    </submittedName>
</protein>
<dbReference type="InterPro" id="IPR021878">
    <property type="entry name" value="TgpA_N"/>
</dbReference>
<evidence type="ECO:0000313" key="4">
    <source>
        <dbReference type="EMBL" id="BDZ51207.1"/>
    </source>
</evidence>
<feature type="transmembrane region" description="Helical" evidence="2">
    <location>
        <begin position="91"/>
        <end position="115"/>
    </location>
</feature>
<dbReference type="Gene3D" id="3.10.620.30">
    <property type="match status" value="1"/>
</dbReference>
<sequence>MVDLRPPADVRPPSTREVPLSREPGDRFAPGNARWPLTALLWLTLMMAVGSLHPLFQGSGWWFAAAVVSALVLGAAGAARAAHWPSVVASAAGLIVGVLGSTAFVSGGTALLGIIPTAETIDRIRVLTEQARDAIVSDEAPIVVGDAMLGVIVVTVAAGALLVDLLSRVSRMPGLTGVVFAIVLVVPSFIPDVDPSWVWVVLTVLGYVAVLVVSTGRRPSRTSIVTAVAAVVVAGVVTSLLPVSLASPLSNLGTGTGISTGVNPVINLGKDLRRGTAVDVLSYTSSSAQGDYLKLVDLVDFSGTRWSPASVRLDGKNTVEKLPQAPGIAKSTRRDTVTTDVSVNLLRSPYLPIPVPATAITGVDSKWKYVDASGVTVRSTSEGSQGLDYKVTSRPVDPTRSQIVRSLDKAPAGLSAYESVAGVPASITRLAKKVTSGAANPFDAAVQLQDYFRNGEFTYSEDTPVREGYDGSGLDMVETFLKRKSGYCVHFASAMAVMARTLGIPSRIAVGFLPGTQEGSSENWTVTSNDLHTWPELYFQGLGWIPFEPTVGQGTTSSYLQQTGTEATPSSSATSSASASDSATAQATTSTTAAPTTAQVTTSASAATGTSGRSVGGAPFAVVGAAILVLVALLPWWLRTSRRRRRLGQDPPDTALWAWREVVDTARDLGVSVDPAATPQATAALVRERLDAPGASALERLLAGTQRERFGDLPAGAIVQDDARTVIRSLRQGAGPVARCVAALVPRSLFVEARPQTAQGA</sequence>
<feature type="transmembrane region" description="Helical" evidence="2">
    <location>
        <begin position="61"/>
        <end position="79"/>
    </location>
</feature>
<keyword evidence="2" id="KW-0812">Transmembrane</keyword>
<feature type="transmembrane region" description="Helical" evidence="2">
    <location>
        <begin position="225"/>
        <end position="245"/>
    </location>
</feature>
<organism evidence="4 5">
    <name type="scientific">Frondihabitans sucicola</name>
    <dbReference type="NCBI Taxonomy" id="1268041"/>
    <lineage>
        <taxon>Bacteria</taxon>
        <taxon>Bacillati</taxon>
        <taxon>Actinomycetota</taxon>
        <taxon>Actinomycetes</taxon>
        <taxon>Micrococcales</taxon>
        <taxon>Microbacteriaceae</taxon>
        <taxon>Frondihabitans</taxon>
    </lineage>
</organism>
<keyword evidence="5" id="KW-1185">Reference proteome</keyword>
<feature type="transmembrane region" description="Helical" evidence="2">
    <location>
        <begin position="37"/>
        <end position="55"/>
    </location>
</feature>
<gene>
    <name evidence="4" type="ORF">GCM10025867_34480</name>
</gene>
<feature type="transmembrane region" description="Helical" evidence="2">
    <location>
        <begin position="618"/>
        <end position="638"/>
    </location>
</feature>
<dbReference type="InterPro" id="IPR002931">
    <property type="entry name" value="Transglutaminase-like"/>
</dbReference>
<evidence type="ECO:0000259" key="3">
    <source>
        <dbReference type="SMART" id="SM00460"/>
    </source>
</evidence>
<keyword evidence="2" id="KW-1133">Transmembrane helix</keyword>
<dbReference type="InterPro" id="IPR052901">
    <property type="entry name" value="Bact_TGase-like"/>
</dbReference>
<feature type="region of interest" description="Disordered" evidence="1">
    <location>
        <begin position="1"/>
        <end position="25"/>
    </location>
</feature>
<dbReference type="PANTHER" id="PTHR42736:SF1">
    <property type="entry name" value="PROTEIN-GLUTAMINE GAMMA-GLUTAMYLTRANSFERASE"/>
    <property type="match status" value="1"/>
</dbReference>
<dbReference type="EMBL" id="AP027732">
    <property type="protein sequence ID" value="BDZ51207.1"/>
    <property type="molecule type" value="Genomic_DNA"/>
</dbReference>
<evidence type="ECO:0000313" key="5">
    <source>
        <dbReference type="Proteomes" id="UP001321486"/>
    </source>
</evidence>